<comment type="subcellular location">
    <subcellularLocation>
        <location evidence="1 7">Periplasm</location>
    </subcellularLocation>
</comment>
<evidence type="ECO:0000256" key="1">
    <source>
        <dbReference type="ARBA" id="ARBA00004418"/>
    </source>
</evidence>
<dbReference type="GO" id="GO:0044780">
    <property type="term" value="P:bacterial-type flagellum assembly"/>
    <property type="evidence" value="ECO:0007669"/>
    <property type="project" value="InterPro"/>
</dbReference>
<gene>
    <name evidence="9" type="ORF">SAMN05660443_0986</name>
</gene>
<organism evidence="9 10">
    <name type="scientific">Marinospirillum celere</name>
    <dbReference type="NCBI Taxonomy" id="1122252"/>
    <lineage>
        <taxon>Bacteria</taxon>
        <taxon>Pseudomonadati</taxon>
        <taxon>Pseudomonadota</taxon>
        <taxon>Gammaproteobacteria</taxon>
        <taxon>Oceanospirillales</taxon>
        <taxon>Oceanospirillaceae</taxon>
        <taxon>Marinospirillum</taxon>
    </lineage>
</organism>
<dbReference type="GO" id="GO:0042597">
    <property type="term" value="C:periplasmic space"/>
    <property type="evidence" value="ECO:0007669"/>
    <property type="project" value="UniProtKB-SubCell"/>
</dbReference>
<evidence type="ECO:0000313" key="10">
    <source>
        <dbReference type="Proteomes" id="UP000199058"/>
    </source>
</evidence>
<dbReference type="InterPro" id="IPR041231">
    <property type="entry name" value="FlgA_N"/>
</dbReference>
<dbReference type="CDD" id="cd11614">
    <property type="entry name" value="SAF_CpaB_FlgA_like"/>
    <property type="match status" value="1"/>
</dbReference>
<evidence type="ECO:0000259" key="8">
    <source>
        <dbReference type="SMART" id="SM00858"/>
    </source>
</evidence>
<dbReference type="Proteomes" id="UP000199058">
    <property type="component" value="Unassembled WGS sequence"/>
</dbReference>
<keyword evidence="10" id="KW-1185">Reference proteome</keyword>
<comment type="similarity">
    <text evidence="2 7">Belongs to the FlgA family.</text>
</comment>
<dbReference type="Gene3D" id="2.30.30.760">
    <property type="match status" value="1"/>
</dbReference>
<feature type="domain" description="SAF" evidence="8">
    <location>
        <begin position="117"/>
        <end position="179"/>
    </location>
</feature>
<dbReference type="OrthoDB" id="1669037at2"/>
<evidence type="ECO:0000256" key="7">
    <source>
        <dbReference type="RuleBase" id="RU362063"/>
    </source>
</evidence>
<dbReference type="PANTHER" id="PTHR36307">
    <property type="entry name" value="FLAGELLA BASAL BODY P-RING FORMATION PROTEIN FLGA"/>
    <property type="match status" value="1"/>
</dbReference>
<keyword evidence="4" id="KW-0732">Signal</keyword>
<reference evidence="9 10" key="1">
    <citation type="submission" date="2016-10" db="EMBL/GenBank/DDBJ databases">
        <authorList>
            <person name="de Groot N.N."/>
        </authorList>
    </citation>
    <scope>NUCLEOTIDE SEQUENCE [LARGE SCALE GENOMIC DNA]</scope>
    <source>
        <strain evidence="9 10">DSM 18438</strain>
    </source>
</reference>
<dbReference type="STRING" id="1122252.SAMN05660443_0986"/>
<dbReference type="InterPro" id="IPR039246">
    <property type="entry name" value="Flagellar_FlgA"/>
</dbReference>
<keyword evidence="9" id="KW-0282">Flagellum</keyword>
<evidence type="ECO:0000256" key="3">
    <source>
        <dbReference type="ARBA" id="ARBA00014754"/>
    </source>
</evidence>
<dbReference type="AlphaFoldDB" id="A0A1I1FFU8"/>
<dbReference type="Gene3D" id="3.90.1210.10">
    <property type="entry name" value="Antifreeze-like/N-acetylneuraminic acid synthase C-terminal domain"/>
    <property type="match status" value="1"/>
</dbReference>
<dbReference type="InterPro" id="IPR017585">
    <property type="entry name" value="SAF_FlgA"/>
</dbReference>
<evidence type="ECO:0000313" key="9">
    <source>
        <dbReference type="EMBL" id="SFB98154.1"/>
    </source>
</evidence>
<keyword evidence="9" id="KW-0969">Cilium</keyword>
<dbReference type="Pfam" id="PF17656">
    <property type="entry name" value="ChapFlgA_N"/>
    <property type="match status" value="1"/>
</dbReference>
<keyword evidence="5 7" id="KW-0574">Periplasm</keyword>
<name>A0A1I1FFU8_9GAMM</name>
<keyword evidence="9" id="KW-0966">Cell projection</keyword>
<evidence type="ECO:0000256" key="4">
    <source>
        <dbReference type="ARBA" id="ARBA00022729"/>
    </source>
</evidence>
<proteinExistence type="inferred from homology"/>
<dbReference type="RefSeq" id="WP_091960096.1">
    <property type="nucleotide sequence ID" value="NZ_FOLH01000002.1"/>
</dbReference>
<evidence type="ECO:0000256" key="6">
    <source>
        <dbReference type="ARBA" id="ARBA00025643"/>
    </source>
</evidence>
<evidence type="ECO:0000256" key="2">
    <source>
        <dbReference type="ARBA" id="ARBA00010474"/>
    </source>
</evidence>
<protein>
    <recommendedName>
        <fullName evidence="3 7">Flagella basal body P-ring formation protein FlgA</fullName>
    </recommendedName>
</protein>
<dbReference type="InterPro" id="IPR013974">
    <property type="entry name" value="SAF"/>
</dbReference>
<keyword evidence="7" id="KW-1005">Bacterial flagellum biogenesis</keyword>
<dbReference type="PANTHER" id="PTHR36307:SF1">
    <property type="entry name" value="FLAGELLA BASAL BODY P-RING FORMATION PROTEIN FLGA"/>
    <property type="match status" value="1"/>
</dbReference>
<comment type="function">
    <text evidence="6 7">Involved in the assembly process of the P-ring formation. It may associate with FlgF on the rod constituting a structure essential for the P-ring assembly or may act as a modulator protein for the P-ring assembly.</text>
</comment>
<dbReference type="Pfam" id="PF13144">
    <property type="entry name" value="ChapFlgA"/>
    <property type="match status" value="1"/>
</dbReference>
<sequence length="242" mass="27579">MLRKQGLKIRSLNTLLVCTLGLILQFFASSLNAQSHQDLEALLDEARSWVSGQMQEHQDYRVEFRPLDPRLRLDRCSSPLLFAVHGNSDLRGRVNLRVTCQEENWFIFITAEVQVLEPVVVARSTLDRGARLSTQMLEVRKMDTSRIRGDYFSSIQEVVGMQVRNRIRAGDPVTSRQINVTQAVNRGDQVIIQARSETLRIRMTGEALEAGRIGDQIRVRNLQSGRTLRARIVDRGLVEVQL</sequence>
<dbReference type="NCBIfam" id="TIGR03170">
    <property type="entry name" value="flgA_cterm"/>
    <property type="match status" value="1"/>
</dbReference>
<accession>A0A1I1FFU8</accession>
<dbReference type="EMBL" id="FOLH01000002">
    <property type="protein sequence ID" value="SFB98154.1"/>
    <property type="molecule type" value="Genomic_DNA"/>
</dbReference>
<evidence type="ECO:0000256" key="5">
    <source>
        <dbReference type="ARBA" id="ARBA00022764"/>
    </source>
</evidence>
<dbReference type="SMART" id="SM00858">
    <property type="entry name" value="SAF"/>
    <property type="match status" value="1"/>
</dbReference>